<keyword evidence="1 2" id="KW-0436">Ligase</keyword>
<feature type="domain" description="Bacillithiol biosynthesis BshC C-terminal coiled-coil" evidence="4">
    <location>
        <begin position="397"/>
        <end position="554"/>
    </location>
</feature>
<evidence type="ECO:0000256" key="1">
    <source>
        <dbReference type="ARBA" id="ARBA00022598"/>
    </source>
</evidence>
<accession>A0ABM8V2R4</accession>
<evidence type="ECO:0000256" key="2">
    <source>
        <dbReference type="HAMAP-Rule" id="MF_01867"/>
    </source>
</evidence>
<dbReference type="Proteomes" id="UP000681526">
    <property type="component" value="Unassembled WGS sequence"/>
</dbReference>
<keyword evidence="6" id="KW-1185">Reference proteome</keyword>
<reference evidence="5 6" key="1">
    <citation type="submission" date="2021-04" db="EMBL/GenBank/DDBJ databases">
        <authorList>
            <person name="Rakotoarivonina H."/>
        </authorList>
    </citation>
    <scope>NUCLEOTIDE SEQUENCE [LARGE SCALE GENOMIC DNA]</scope>
    <source>
        <strain evidence="5 6">XE</strain>
    </source>
</reference>
<dbReference type="NCBIfam" id="TIGR03998">
    <property type="entry name" value="thiol_BshC"/>
    <property type="match status" value="1"/>
</dbReference>
<protein>
    <recommendedName>
        <fullName evidence="2">Putative cysteine ligase BshC</fullName>
        <ecNumber evidence="2">6.-.-.-</ecNumber>
    </recommendedName>
</protein>
<evidence type="ECO:0000313" key="6">
    <source>
        <dbReference type="Proteomes" id="UP000681526"/>
    </source>
</evidence>
<evidence type="ECO:0000259" key="3">
    <source>
        <dbReference type="Pfam" id="PF10079"/>
    </source>
</evidence>
<comment type="function">
    <text evidence="2">Involved in bacillithiol (BSH) biosynthesis. May catalyze the last step of the pathway, the addition of cysteine to glucosamine malate (GlcN-Mal) to generate BSH.</text>
</comment>
<dbReference type="InterPro" id="IPR055398">
    <property type="entry name" value="Rossmann-like_BshC"/>
</dbReference>
<comment type="caution">
    <text evidence="5">The sequence shown here is derived from an EMBL/GenBank/DDBJ whole genome shotgun (WGS) entry which is preliminary data.</text>
</comment>
<dbReference type="EMBL" id="CAJRAY010000032">
    <property type="protein sequence ID" value="CAG5083678.1"/>
    <property type="molecule type" value="Genomic_DNA"/>
</dbReference>
<sequence>MHVHCLTNSISSPVSEAYVRGTDPELAALFGGHAGDPEAWRRRAERLERHRHDRADATRVAEALAAYNRRIGASGRALANIDRLAAGALAVVGGQQAGLFTGPVLVIYKALSIIHAARWAEEKTGRPVVPVFWIAGEDHDWQEANHAYIVSRETGLVRIAVEREEHPRTSVSRTKLGRERIEGAIRSLAASLPDSEFKPALLDRIEASAARAETLSDWFGALMADLFAEDGLILMDADDPAIRAVEAPMFRRMVAENDGLASAFASAEEKLKRLGYAVQAELQPGGANLFLFRDERFGGIGPGAPAGERVMLYRDGENFIDKRRTFALGRGELERLALEAPYLFSNNVLTRPLMQDYVLPVLATVLGQGEIAYWAQVGDAFRAFGMEMPIIVPRMSFTVTDGAIRKRMEMFGLTMDDVSERLEERKRAWLAAHDSLPVERLFAEAARRFDALYDPLIAELAAADSGLGPLGQKNKEKIREQIRWLEQKALESRNRRYEADIRRFDRIGDWLAPGGRQQERVLNMAAMWNAWGGGWLEALRAVPFHPLGGHYRIDL</sequence>
<dbReference type="EC" id="6.-.-.-" evidence="2"/>
<gene>
    <name evidence="5" type="primary">txxe 1411-bshC</name>
    <name evidence="2" type="synonym">bshC</name>
    <name evidence="5" type="ORF">TXXE_07125</name>
</gene>
<dbReference type="InterPro" id="IPR011199">
    <property type="entry name" value="Bacillithiol_biosynth_BshC"/>
</dbReference>
<dbReference type="HAMAP" id="MF_01867">
    <property type="entry name" value="BshC"/>
    <property type="match status" value="1"/>
</dbReference>
<feature type="domain" description="Bacillithiol biosynthesis BshC N-terminal Rossmann-like" evidence="3">
    <location>
        <begin position="1"/>
        <end position="395"/>
    </location>
</feature>
<evidence type="ECO:0000259" key="4">
    <source>
        <dbReference type="Pfam" id="PF24850"/>
    </source>
</evidence>
<dbReference type="InterPro" id="IPR055399">
    <property type="entry name" value="CC_BshC"/>
</dbReference>
<dbReference type="RefSeq" id="WP_213484019.1">
    <property type="nucleotide sequence ID" value="NZ_CAJRAY010000032.1"/>
</dbReference>
<dbReference type="Pfam" id="PF24850">
    <property type="entry name" value="CC_BshC"/>
    <property type="match status" value="1"/>
</dbReference>
<evidence type="ECO:0000313" key="5">
    <source>
        <dbReference type="EMBL" id="CAG5083678.1"/>
    </source>
</evidence>
<organism evidence="5 6">
    <name type="scientific">Thermobacillus xylanilyticus</name>
    <dbReference type="NCBI Taxonomy" id="76633"/>
    <lineage>
        <taxon>Bacteria</taxon>
        <taxon>Bacillati</taxon>
        <taxon>Bacillota</taxon>
        <taxon>Bacilli</taxon>
        <taxon>Bacillales</taxon>
        <taxon>Paenibacillaceae</taxon>
        <taxon>Thermobacillus</taxon>
    </lineage>
</organism>
<name>A0ABM8V2R4_THEXY</name>
<dbReference type="PIRSF" id="PIRSF012535">
    <property type="entry name" value="UCP012535"/>
    <property type="match status" value="1"/>
</dbReference>
<dbReference type="Pfam" id="PF10079">
    <property type="entry name" value="Rossmann-like_BshC"/>
    <property type="match status" value="1"/>
</dbReference>
<comment type="similarity">
    <text evidence="2">Belongs to the BshC family.</text>
</comment>
<proteinExistence type="inferred from homology"/>